<dbReference type="CDD" id="cd17256">
    <property type="entry name" value="RMtype1_S_EcoJA65PI-TRD1-CR1_like"/>
    <property type="match status" value="1"/>
</dbReference>
<keyword evidence="5" id="KW-0255">Endonuclease</keyword>
<feature type="domain" description="Type I restriction modification DNA specificity" evidence="4">
    <location>
        <begin position="253"/>
        <end position="389"/>
    </location>
</feature>
<dbReference type="PANTHER" id="PTHR30408">
    <property type="entry name" value="TYPE-1 RESTRICTION ENZYME ECOKI SPECIFICITY PROTEIN"/>
    <property type="match status" value="1"/>
</dbReference>
<evidence type="ECO:0000259" key="4">
    <source>
        <dbReference type="Pfam" id="PF01420"/>
    </source>
</evidence>
<reference evidence="5 6" key="1">
    <citation type="submission" date="2024-02" db="EMBL/GenBank/DDBJ databases">
        <title>Comparative Genomic Analysis of Flavobacterium Species Causing Columnaris Disease of Freshwater Fish in Thailand: Insights into Virulence and Resistance Mechanisms.</title>
        <authorList>
            <person name="Nguyen D."/>
            <person name="Chokmangmeepisarn P."/>
            <person name="Khianchaikhan K."/>
            <person name="Morishita M."/>
            <person name="Bunnoy A."/>
            <person name="Rodkhum C."/>
        </authorList>
    </citation>
    <scope>NUCLEOTIDE SEQUENCE [LARGE SCALE GENOMIC DNA]</scope>
    <source>
        <strain evidence="5 6">PCBSB2203</strain>
    </source>
</reference>
<evidence type="ECO:0000313" key="5">
    <source>
        <dbReference type="EMBL" id="MFK7003214.1"/>
    </source>
</evidence>
<dbReference type="InterPro" id="IPR044946">
    <property type="entry name" value="Restrct_endonuc_typeI_TRD_sf"/>
</dbReference>
<dbReference type="PANTHER" id="PTHR30408:SF12">
    <property type="entry name" value="TYPE I RESTRICTION ENZYME MJAVIII SPECIFICITY SUBUNIT"/>
    <property type="match status" value="1"/>
</dbReference>
<dbReference type="EMBL" id="JAZHOJ010000007">
    <property type="protein sequence ID" value="MFK7003214.1"/>
    <property type="molecule type" value="Genomic_DNA"/>
</dbReference>
<accession>A0ABW8PHQ7</accession>
<dbReference type="InterPro" id="IPR000055">
    <property type="entry name" value="Restrct_endonuc_typeI_TRD"/>
</dbReference>
<evidence type="ECO:0000256" key="3">
    <source>
        <dbReference type="ARBA" id="ARBA00023125"/>
    </source>
</evidence>
<dbReference type="SUPFAM" id="SSF116734">
    <property type="entry name" value="DNA methylase specificity domain"/>
    <property type="match status" value="2"/>
</dbReference>
<keyword evidence="5" id="KW-0378">Hydrolase</keyword>
<gene>
    <name evidence="5" type="ORF">V3467_05020</name>
</gene>
<keyword evidence="2" id="KW-0680">Restriction system</keyword>
<keyword evidence="5" id="KW-0540">Nuclease</keyword>
<dbReference type="Proteomes" id="UP001621713">
    <property type="component" value="Unassembled WGS sequence"/>
</dbReference>
<comment type="similarity">
    <text evidence="1">Belongs to the type-I restriction system S methylase family.</text>
</comment>
<dbReference type="RefSeq" id="WP_088466245.1">
    <property type="nucleotide sequence ID" value="NZ_JAZHOJ010000007.1"/>
</dbReference>
<evidence type="ECO:0000256" key="2">
    <source>
        <dbReference type="ARBA" id="ARBA00022747"/>
    </source>
</evidence>
<dbReference type="InterPro" id="IPR052021">
    <property type="entry name" value="Type-I_RS_S_subunit"/>
</dbReference>
<keyword evidence="3" id="KW-0238">DNA-binding</keyword>
<feature type="domain" description="Type I restriction modification DNA specificity" evidence="4">
    <location>
        <begin position="68"/>
        <end position="183"/>
    </location>
</feature>
<dbReference type="GO" id="GO:0004519">
    <property type="term" value="F:endonuclease activity"/>
    <property type="evidence" value="ECO:0007669"/>
    <property type="project" value="UniProtKB-KW"/>
</dbReference>
<protein>
    <submittedName>
        <fullName evidence="5">Restriction endonuclease subunit S</fullName>
    </submittedName>
</protein>
<keyword evidence="6" id="KW-1185">Reference proteome</keyword>
<comment type="caution">
    <text evidence="5">The sequence shown here is derived from an EMBL/GenBank/DDBJ whole genome shotgun (WGS) entry which is preliminary data.</text>
</comment>
<proteinExistence type="inferred from homology"/>
<name>A0ABW8PHQ7_9FLAO</name>
<dbReference type="Pfam" id="PF01420">
    <property type="entry name" value="Methylase_S"/>
    <property type="match status" value="2"/>
</dbReference>
<sequence>MSSIKEYRLKHLFIKRIGGAWGTEPDDDSVVCLRAADIETDQIIHKSNDLTYRTFSDNELNSRKLSPGDIIIEKSGGGENQPVGRVAKFVLNEAALCSNFLDLLRPNNKIVNTDYLTYILYYLWKNRTVVKSIKQTTGIQNLDIEDYLNNKANLPSLEQQNKIVHYLDREIAKIDALIEKKTKLIALLEEKKKAVINQAVTKGLDTSVAMKDSGIEWLGEIPEHWHIERLKFLTNKVGSGVTPLGGANIYTDEGVLFLRSQNIYNDGLKLNDETYIPEEIHNDMKSSQVMKGDLLLNITGGSIGRCFYFNLDIEANINQHVCIIRVNNKILYRYLHFLFVSFVGQYQIDLLQYGGGREAISFENIKNFVISFPQSIEQQEEIINFLDTECSRFDKIKDKVKSAIDLLKDKRIAIISAAINGEIEL</sequence>
<evidence type="ECO:0000256" key="1">
    <source>
        <dbReference type="ARBA" id="ARBA00010923"/>
    </source>
</evidence>
<organism evidence="5 6">
    <name type="scientific">Flavobacterium covae</name>
    <dbReference type="NCBI Taxonomy" id="2906076"/>
    <lineage>
        <taxon>Bacteria</taxon>
        <taxon>Pseudomonadati</taxon>
        <taxon>Bacteroidota</taxon>
        <taxon>Flavobacteriia</taxon>
        <taxon>Flavobacteriales</taxon>
        <taxon>Flavobacteriaceae</taxon>
        <taxon>Flavobacterium</taxon>
    </lineage>
</organism>
<evidence type="ECO:0000313" key="6">
    <source>
        <dbReference type="Proteomes" id="UP001621713"/>
    </source>
</evidence>
<dbReference type="Gene3D" id="3.90.220.20">
    <property type="entry name" value="DNA methylase specificity domains"/>
    <property type="match status" value="2"/>
</dbReference>